<dbReference type="InterPro" id="IPR032675">
    <property type="entry name" value="LRR_dom_sf"/>
</dbReference>
<dbReference type="PANTHER" id="PTHR48051:SF46">
    <property type="entry name" value="LEUCINE RICH REPEAT-CONTAINING DOMAIN PROTEIN"/>
    <property type="match status" value="1"/>
</dbReference>
<name>A0A4Y7LG95_PAPSO</name>
<evidence type="ECO:0000256" key="3">
    <source>
        <dbReference type="ARBA" id="ARBA00022692"/>
    </source>
</evidence>
<comment type="subcellular location">
    <subcellularLocation>
        <location evidence="1">Membrane</location>
    </subcellularLocation>
</comment>
<accession>A0A4Y7LG95</accession>
<keyword evidence="7" id="KW-1185">Reference proteome</keyword>
<keyword evidence="5" id="KW-0472">Membrane</keyword>
<dbReference type="Proteomes" id="UP000316621">
    <property type="component" value="Chromosome 11"/>
</dbReference>
<protein>
    <submittedName>
        <fullName evidence="6">Uncharacterized protein</fullName>
    </submittedName>
</protein>
<dbReference type="Gramene" id="RZC83558">
    <property type="protein sequence ID" value="RZC83558"/>
    <property type="gene ID" value="C5167_046341"/>
</dbReference>
<dbReference type="SUPFAM" id="SSF52058">
    <property type="entry name" value="L domain-like"/>
    <property type="match status" value="1"/>
</dbReference>
<dbReference type="AlphaFoldDB" id="A0A4Y7LG95"/>
<keyword evidence="4" id="KW-0677">Repeat</keyword>
<dbReference type="Gene3D" id="3.80.10.10">
    <property type="entry name" value="Ribonuclease Inhibitor"/>
    <property type="match status" value="1"/>
</dbReference>
<dbReference type="EMBL" id="CM010725">
    <property type="protein sequence ID" value="RZC83558.1"/>
    <property type="molecule type" value="Genomic_DNA"/>
</dbReference>
<organism evidence="6 7">
    <name type="scientific">Papaver somniferum</name>
    <name type="common">Opium poppy</name>
    <dbReference type="NCBI Taxonomy" id="3469"/>
    <lineage>
        <taxon>Eukaryota</taxon>
        <taxon>Viridiplantae</taxon>
        <taxon>Streptophyta</taxon>
        <taxon>Embryophyta</taxon>
        <taxon>Tracheophyta</taxon>
        <taxon>Spermatophyta</taxon>
        <taxon>Magnoliopsida</taxon>
        <taxon>Ranunculales</taxon>
        <taxon>Papaveraceae</taxon>
        <taxon>Papaveroideae</taxon>
        <taxon>Papaver</taxon>
    </lineage>
</organism>
<dbReference type="SUPFAM" id="SSF103506">
    <property type="entry name" value="Mitochondrial carrier"/>
    <property type="match status" value="1"/>
</dbReference>
<evidence type="ECO:0000256" key="4">
    <source>
        <dbReference type="ARBA" id="ARBA00022737"/>
    </source>
</evidence>
<gene>
    <name evidence="6" type="ORF">C5167_046341</name>
</gene>
<dbReference type="InterPro" id="IPR003591">
    <property type="entry name" value="Leu-rich_rpt_typical-subtyp"/>
</dbReference>
<evidence type="ECO:0000313" key="7">
    <source>
        <dbReference type="Proteomes" id="UP000316621"/>
    </source>
</evidence>
<dbReference type="InterPro" id="IPR050216">
    <property type="entry name" value="LRR_domain-containing"/>
</dbReference>
<proteinExistence type="predicted"/>
<dbReference type="InterPro" id="IPR023395">
    <property type="entry name" value="MCP_dom_sf"/>
</dbReference>
<dbReference type="PANTHER" id="PTHR48051">
    <property type="match status" value="1"/>
</dbReference>
<dbReference type="InterPro" id="IPR001611">
    <property type="entry name" value="Leu-rich_rpt"/>
</dbReference>
<dbReference type="GO" id="GO:0016020">
    <property type="term" value="C:membrane"/>
    <property type="evidence" value="ECO:0007669"/>
    <property type="project" value="UniProtKB-SubCell"/>
</dbReference>
<evidence type="ECO:0000256" key="2">
    <source>
        <dbReference type="ARBA" id="ARBA00022614"/>
    </source>
</evidence>
<dbReference type="GO" id="GO:0005737">
    <property type="term" value="C:cytoplasm"/>
    <property type="evidence" value="ECO:0007669"/>
    <property type="project" value="TreeGrafter"/>
</dbReference>
<keyword evidence="2" id="KW-0433">Leucine-rich repeat</keyword>
<sequence length="190" mass="21734">MEILKVNNNRISSVPSNIWNCVSLVEVVDLASNLLVDLPDTVGSLRNLEALHLSNNGLKSLPSMLFKLCTQLSTLDLHNTEITIDILSQFEGWESFDERRRLKHQNLHSQYILRLYCGAVAGLFGQTFTYRLDVVRRQMQQGYVIKQQEAQSNLVRNRQEHKSVLVKYCVAASFLVERSCKSNGHWIEDA</sequence>
<dbReference type="Pfam" id="PF13855">
    <property type="entry name" value="LRR_8"/>
    <property type="match status" value="1"/>
</dbReference>
<evidence type="ECO:0000256" key="1">
    <source>
        <dbReference type="ARBA" id="ARBA00004370"/>
    </source>
</evidence>
<dbReference type="PROSITE" id="PS51450">
    <property type="entry name" value="LRR"/>
    <property type="match status" value="1"/>
</dbReference>
<dbReference type="SMART" id="SM00369">
    <property type="entry name" value="LRR_TYP"/>
    <property type="match status" value="2"/>
</dbReference>
<reference evidence="6 7" key="1">
    <citation type="journal article" date="2018" name="Science">
        <title>The opium poppy genome and morphinan production.</title>
        <authorList>
            <person name="Guo L."/>
            <person name="Winzer T."/>
            <person name="Yang X."/>
            <person name="Li Y."/>
            <person name="Ning Z."/>
            <person name="He Z."/>
            <person name="Teodor R."/>
            <person name="Lu Y."/>
            <person name="Bowser T.A."/>
            <person name="Graham I.A."/>
            <person name="Ye K."/>
        </authorList>
    </citation>
    <scope>NUCLEOTIDE SEQUENCE [LARGE SCALE GENOMIC DNA]</scope>
    <source>
        <strain evidence="7">cv. HN1</strain>
        <tissue evidence="6">Leaves</tissue>
    </source>
</reference>
<keyword evidence="3" id="KW-0812">Transmembrane</keyword>
<evidence type="ECO:0000256" key="5">
    <source>
        <dbReference type="ARBA" id="ARBA00023136"/>
    </source>
</evidence>
<evidence type="ECO:0000313" key="6">
    <source>
        <dbReference type="EMBL" id="RZC83558.1"/>
    </source>
</evidence>